<feature type="region of interest" description="Disordered" evidence="3">
    <location>
        <begin position="9"/>
        <end position="36"/>
    </location>
</feature>
<evidence type="ECO:0000313" key="5">
    <source>
        <dbReference type="EnsemblMetazoa" id="SMAR012196-PA"/>
    </source>
</evidence>
<dbReference type="Pfam" id="PF00651">
    <property type="entry name" value="BTB"/>
    <property type="match status" value="1"/>
</dbReference>
<protein>
    <recommendedName>
        <fullName evidence="4">BACK domain-containing protein</fullName>
    </recommendedName>
</protein>
<name>T1JEF1_STRMM</name>
<dbReference type="Gene3D" id="1.25.40.420">
    <property type="match status" value="1"/>
</dbReference>
<dbReference type="eggNOG" id="KOG4441">
    <property type="taxonomic scope" value="Eukaryota"/>
</dbReference>
<dbReference type="InterPro" id="IPR015915">
    <property type="entry name" value="Kelch-typ_b-propeller"/>
</dbReference>
<keyword evidence="2" id="KW-0677">Repeat</keyword>
<dbReference type="InterPro" id="IPR011705">
    <property type="entry name" value="BACK"/>
</dbReference>
<dbReference type="HOGENOM" id="CLU_371878_0_0_1"/>
<dbReference type="Gene3D" id="2.120.10.80">
    <property type="entry name" value="Kelch-type beta propeller"/>
    <property type="match status" value="2"/>
</dbReference>
<keyword evidence="6" id="KW-1185">Reference proteome</keyword>
<evidence type="ECO:0000256" key="3">
    <source>
        <dbReference type="SAM" id="MobiDB-lite"/>
    </source>
</evidence>
<dbReference type="STRING" id="126957.T1JEF1"/>
<feature type="domain" description="BACK" evidence="4">
    <location>
        <begin position="178"/>
        <end position="280"/>
    </location>
</feature>
<evidence type="ECO:0000256" key="2">
    <source>
        <dbReference type="ARBA" id="ARBA00022737"/>
    </source>
</evidence>
<evidence type="ECO:0000313" key="6">
    <source>
        <dbReference type="Proteomes" id="UP000014500"/>
    </source>
</evidence>
<evidence type="ECO:0000256" key="1">
    <source>
        <dbReference type="ARBA" id="ARBA00022441"/>
    </source>
</evidence>
<dbReference type="GO" id="GO:0003779">
    <property type="term" value="F:actin binding"/>
    <property type="evidence" value="ECO:0007669"/>
    <property type="project" value="UniProtKB-KW"/>
</dbReference>
<dbReference type="SMART" id="SM00875">
    <property type="entry name" value="BACK"/>
    <property type="match status" value="1"/>
</dbReference>
<dbReference type="Gene3D" id="3.30.710.10">
    <property type="entry name" value="Potassium Channel Kv1.1, Chain A"/>
    <property type="match status" value="1"/>
</dbReference>
<dbReference type="EnsemblMetazoa" id="SMAR012196-RA">
    <property type="protein sequence ID" value="SMAR012196-PA"/>
    <property type="gene ID" value="SMAR012196"/>
</dbReference>
<dbReference type="InterPro" id="IPR011333">
    <property type="entry name" value="SKP1/BTB/POZ_sf"/>
</dbReference>
<dbReference type="PANTHER" id="PTHR45632">
    <property type="entry name" value="LD33804P"/>
    <property type="match status" value="1"/>
</dbReference>
<dbReference type="SUPFAM" id="SSF54695">
    <property type="entry name" value="POZ domain"/>
    <property type="match status" value="1"/>
</dbReference>
<reference evidence="5" key="2">
    <citation type="submission" date="2015-02" db="UniProtKB">
        <authorList>
            <consortium name="EnsemblMetazoa"/>
        </authorList>
    </citation>
    <scope>IDENTIFICATION</scope>
</reference>
<dbReference type="EMBL" id="JH432116">
    <property type="status" value="NOT_ANNOTATED_CDS"/>
    <property type="molecule type" value="Genomic_DNA"/>
</dbReference>
<dbReference type="InterPro" id="IPR000210">
    <property type="entry name" value="BTB/POZ_dom"/>
</dbReference>
<reference evidence="6" key="1">
    <citation type="submission" date="2011-05" db="EMBL/GenBank/DDBJ databases">
        <authorList>
            <person name="Richards S.R."/>
            <person name="Qu J."/>
            <person name="Jiang H."/>
            <person name="Jhangiani S.N."/>
            <person name="Agravi P."/>
            <person name="Goodspeed R."/>
            <person name="Gross S."/>
            <person name="Mandapat C."/>
            <person name="Jackson L."/>
            <person name="Mathew T."/>
            <person name="Pu L."/>
            <person name="Thornton R."/>
            <person name="Saada N."/>
            <person name="Wilczek-Boney K.B."/>
            <person name="Lee S."/>
            <person name="Kovar C."/>
            <person name="Wu Y."/>
            <person name="Scherer S.E."/>
            <person name="Worley K.C."/>
            <person name="Muzny D.M."/>
            <person name="Gibbs R."/>
        </authorList>
    </citation>
    <scope>NUCLEOTIDE SEQUENCE</scope>
    <source>
        <strain evidence="6">Brora</strain>
    </source>
</reference>
<dbReference type="PhylomeDB" id="T1JEF1"/>
<dbReference type="PANTHER" id="PTHR45632:SF3">
    <property type="entry name" value="KELCH-LIKE PROTEIN 32"/>
    <property type="match status" value="1"/>
</dbReference>
<dbReference type="AlphaFoldDB" id="T1JEF1"/>
<proteinExistence type="predicted"/>
<dbReference type="InterPro" id="IPR006652">
    <property type="entry name" value="Kelch_1"/>
</dbReference>
<evidence type="ECO:0000259" key="4">
    <source>
        <dbReference type="SMART" id="SM00875"/>
    </source>
</evidence>
<organism evidence="5 6">
    <name type="scientific">Strigamia maritima</name>
    <name type="common">European centipede</name>
    <name type="synonym">Geophilus maritimus</name>
    <dbReference type="NCBI Taxonomy" id="126957"/>
    <lineage>
        <taxon>Eukaryota</taxon>
        <taxon>Metazoa</taxon>
        <taxon>Ecdysozoa</taxon>
        <taxon>Arthropoda</taxon>
        <taxon>Myriapoda</taxon>
        <taxon>Chilopoda</taxon>
        <taxon>Pleurostigmophora</taxon>
        <taxon>Geophilomorpha</taxon>
        <taxon>Linotaeniidae</taxon>
        <taxon>Strigamia</taxon>
    </lineage>
</organism>
<accession>T1JEF1</accession>
<dbReference type="PROSITE" id="PS50096">
    <property type="entry name" value="IQ"/>
    <property type="match status" value="1"/>
</dbReference>
<dbReference type="CDD" id="cd23767">
    <property type="entry name" value="IQCD"/>
    <property type="match status" value="1"/>
</dbReference>
<dbReference type="Pfam" id="PF07707">
    <property type="entry name" value="BACK"/>
    <property type="match status" value="1"/>
</dbReference>
<dbReference type="Pfam" id="PF01344">
    <property type="entry name" value="Kelch_1"/>
    <property type="match status" value="1"/>
</dbReference>
<keyword evidence="1" id="KW-0880">Kelch repeat</keyword>
<feature type="compositionally biased region" description="Polar residues" evidence="3">
    <location>
        <begin position="9"/>
        <end position="27"/>
    </location>
</feature>
<dbReference type="Proteomes" id="UP000014500">
    <property type="component" value="Unassembled WGS sequence"/>
</dbReference>
<sequence>MRYYTVMTIDQSNNPDNNQHDISSNTTKDCKSKSNVDASNEIKNQRFHAGGKEEHCTDATIHNPSSEYVANTLMESPVIILIGKKRFSIERKILELYSIYFKTHPDINKNIPIILDSKLNPKAWQLVHTWLTSQNGITLDAKHVVNIYITAKHLQIPKLVNQCLQFIVNYIGDISNDVMMLMQEIMSVCDEELSQLAHQTLVNQGQHLLRSGQFLNYNVVQVSDLLRDDMLSIKSEKSLFDAAMLWLLHKWPERCVNVTQVVGCVRFGLMTESELIACYLSESAKYFLDIPQCQEMILKAFQYLSAVDVGYEMLVRNLAPKQRKGVQPSSSDMNSISGVTSVRSTSECWSLSEFKDADNQLQLKAKSNNSTCCSSRDSSAKDEKCHFQSSKSHIKEANEAAAKIQAFFRRYKIRKAQSINPTGRNELRNNKYSDNLFFGICGPSILMFAHDSNIDKDVVLCYDIGKDKWQQILLINHQLKNYAAAKLGNKIFITGGIMRTRFNRPIIVNSAKFLDLNNAQWRNVNHLQIPRFDHSLVACNDKLFAIGGFGHRELSVVCLSSIECYYPTEDRWTEITSLPKARAGAVVLNCGRHLWVCGGVVYDKHKVTEGFVATDQVDCYDVLRNYWYAQCPLPLSLGYSLGLIFHGNIYLIGGASTFLNVPQYSNSGLSNRMFMFDIVKENWSELERSIRPRFKAAGVVVGNYFYVFGGCHSPHSAECFSWKRKKWFKISKSPHPVVGSACFFIWPY</sequence>
<dbReference type="SUPFAM" id="SSF117281">
    <property type="entry name" value="Kelch motif"/>
    <property type="match status" value="1"/>
</dbReference>
<dbReference type="SMART" id="SM00612">
    <property type="entry name" value="Kelch"/>
    <property type="match status" value="4"/>
</dbReference>
<dbReference type="OMA" id="RSTSECW"/>